<comment type="caution">
    <text evidence="1">The sequence shown here is derived from an EMBL/GenBank/DDBJ whole genome shotgun (WGS) entry which is preliminary data.</text>
</comment>
<accession>A0A510XV48</accession>
<dbReference type="RefSeq" id="WP_089346664.1">
    <property type="nucleotide sequence ID" value="NZ_BJUM01000014.1"/>
</dbReference>
<dbReference type="EMBL" id="BJUM01000014">
    <property type="protein sequence ID" value="GEK54902.1"/>
    <property type="molecule type" value="Genomic_DNA"/>
</dbReference>
<dbReference type="Proteomes" id="UP000321419">
    <property type="component" value="Unassembled WGS sequence"/>
</dbReference>
<organism evidence="1 2">
    <name type="scientific">Pseudoalteromonas espejiana</name>
    <dbReference type="NCBI Taxonomy" id="28107"/>
    <lineage>
        <taxon>Bacteria</taxon>
        <taxon>Pseudomonadati</taxon>
        <taxon>Pseudomonadota</taxon>
        <taxon>Gammaproteobacteria</taxon>
        <taxon>Alteromonadales</taxon>
        <taxon>Pseudoalteromonadaceae</taxon>
        <taxon>Pseudoalteromonas</taxon>
    </lineage>
</organism>
<evidence type="ECO:0000313" key="1">
    <source>
        <dbReference type="EMBL" id="GEK54902.1"/>
    </source>
</evidence>
<dbReference type="AlphaFoldDB" id="A0A510XV48"/>
<sequence length="138" mass="15619">MKLSHERKLASKKGIICRSKRGQQISPRLGIDPIAMTPIVIGIAASGVTIYKDLIKPNYKNISSRLANKPYSEYAESKYIKCLCKQSKFSEKLCGAKAMLHETTLNDEPIILIRCSKVKHHIMDYRTGKLIKRNKLAM</sequence>
<protein>
    <submittedName>
        <fullName evidence="1">Uncharacterized protein</fullName>
    </submittedName>
</protein>
<dbReference type="OrthoDB" id="9880099at2"/>
<evidence type="ECO:0000313" key="2">
    <source>
        <dbReference type="Proteomes" id="UP000321419"/>
    </source>
</evidence>
<name>A0A510XV48_9GAMM</name>
<gene>
    <name evidence="1" type="ORF">PES01_17470</name>
</gene>
<keyword evidence="2" id="KW-1185">Reference proteome</keyword>
<reference evidence="1 2" key="1">
    <citation type="submission" date="2019-07" db="EMBL/GenBank/DDBJ databases">
        <title>Whole genome shotgun sequence of Pseudoalteromonas espejiana NBRC 102222.</title>
        <authorList>
            <person name="Hosoyama A."/>
            <person name="Uohara A."/>
            <person name="Ohji S."/>
            <person name="Ichikawa N."/>
        </authorList>
    </citation>
    <scope>NUCLEOTIDE SEQUENCE [LARGE SCALE GENOMIC DNA]</scope>
    <source>
        <strain evidence="1 2">NBRC 102222</strain>
    </source>
</reference>
<proteinExistence type="predicted"/>